<dbReference type="KEGG" id="taw:EI545_15320"/>
<protein>
    <submittedName>
        <fullName evidence="1">DUF393 domain-containing protein</fullName>
    </submittedName>
</protein>
<organism evidence="1 2">
    <name type="scientific">Tabrizicola piscis</name>
    <dbReference type="NCBI Taxonomy" id="2494374"/>
    <lineage>
        <taxon>Bacteria</taxon>
        <taxon>Pseudomonadati</taxon>
        <taxon>Pseudomonadota</taxon>
        <taxon>Alphaproteobacteria</taxon>
        <taxon>Rhodobacterales</taxon>
        <taxon>Paracoccaceae</taxon>
        <taxon>Tabrizicola</taxon>
    </lineage>
</organism>
<reference evidence="1 2" key="1">
    <citation type="submission" date="2018-12" db="EMBL/GenBank/DDBJ databases">
        <title>Complete genome sequencing of Tabrizicola sp. K13M18.</title>
        <authorList>
            <person name="Bae J.-W."/>
        </authorList>
    </citation>
    <scope>NUCLEOTIDE SEQUENCE [LARGE SCALE GENOMIC DNA]</scope>
    <source>
        <strain evidence="1 2">K13M18</strain>
    </source>
</reference>
<keyword evidence="2" id="KW-1185">Reference proteome</keyword>
<evidence type="ECO:0000313" key="2">
    <source>
        <dbReference type="Proteomes" id="UP000282002"/>
    </source>
</evidence>
<dbReference type="RefSeq" id="WP_125326275.1">
    <property type="nucleotide sequence ID" value="NZ_CP034328.1"/>
</dbReference>
<dbReference type="Proteomes" id="UP000282002">
    <property type="component" value="Chromosome"/>
</dbReference>
<accession>A0A3S8U964</accession>
<dbReference type="InterPro" id="IPR007263">
    <property type="entry name" value="DCC1-like"/>
</dbReference>
<dbReference type="AlphaFoldDB" id="A0A3S8U964"/>
<dbReference type="OrthoDB" id="9801773at2"/>
<sequence>MTSETRVLYNDTCPVCRFEIDAYRRRALADGLPIRFDQLDQAVDWGLTPDQAARQLHVWQDGRVLAGLEAFRALWSAMPRWRWLARATGWPILRPLTKGLYTYVAAPLLYRAHLRRQQRG</sequence>
<dbReference type="GO" id="GO:0015035">
    <property type="term" value="F:protein-disulfide reductase activity"/>
    <property type="evidence" value="ECO:0007669"/>
    <property type="project" value="InterPro"/>
</dbReference>
<dbReference type="EMBL" id="CP034328">
    <property type="protein sequence ID" value="AZL60080.1"/>
    <property type="molecule type" value="Genomic_DNA"/>
</dbReference>
<proteinExistence type="predicted"/>
<evidence type="ECO:0000313" key="1">
    <source>
        <dbReference type="EMBL" id="AZL60080.1"/>
    </source>
</evidence>
<gene>
    <name evidence="1" type="ORF">EI545_15320</name>
</gene>
<dbReference type="Pfam" id="PF04134">
    <property type="entry name" value="DCC1-like"/>
    <property type="match status" value="1"/>
</dbReference>
<name>A0A3S8U964_9RHOB</name>